<sequence length="236" mass="27859">MTISLKNRRIIDKILNKYRPKKKIVIKQYKKNKGDKFKKIFNKKINYYLKKNNITHKSRSIILDSKYLNTSKVLLKCGFKKSKITSVEYDKNTSIIHCNFGIKSVNSLLHDYLEKINNKYIYNNLIFDFQGHIINYAYSALLAIVNDYISDNTLLILTFCKRCGTKGVKYHISKNDFLKSLTKISTIKGFTFYILEEFSYYSKKQTENKQTENKQKKKKTVNQTAMESIFIKFNVI</sequence>
<reference evidence="1" key="1">
    <citation type="journal article" date="2020" name="Nature">
        <title>Giant virus diversity and host interactions through global metagenomics.</title>
        <authorList>
            <person name="Schulz F."/>
            <person name="Roux S."/>
            <person name="Paez-Espino D."/>
            <person name="Jungbluth S."/>
            <person name="Walsh D.A."/>
            <person name="Denef V.J."/>
            <person name="McMahon K.D."/>
            <person name="Konstantinidis K.T."/>
            <person name="Eloe-Fadrosh E.A."/>
            <person name="Kyrpides N.C."/>
            <person name="Woyke T."/>
        </authorList>
    </citation>
    <scope>NUCLEOTIDE SEQUENCE</scope>
    <source>
        <strain evidence="1">GVMAG-M-3300023179-71</strain>
    </source>
</reference>
<dbReference type="EMBL" id="MN739883">
    <property type="protein sequence ID" value="QHT75833.1"/>
    <property type="molecule type" value="Genomic_DNA"/>
</dbReference>
<proteinExistence type="predicted"/>
<evidence type="ECO:0000313" key="1">
    <source>
        <dbReference type="EMBL" id="QHT75833.1"/>
    </source>
</evidence>
<name>A0A6C0H746_9ZZZZ</name>
<accession>A0A6C0H746</accession>
<dbReference type="AlphaFoldDB" id="A0A6C0H746"/>
<organism evidence="1">
    <name type="scientific">viral metagenome</name>
    <dbReference type="NCBI Taxonomy" id="1070528"/>
    <lineage>
        <taxon>unclassified sequences</taxon>
        <taxon>metagenomes</taxon>
        <taxon>organismal metagenomes</taxon>
    </lineage>
</organism>
<protein>
    <submittedName>
        <fullName evidence="1">Uncharacterized protein</fullName>
    </submittedName>
</protein>